<organism evidence="2 3">
    <name type="scientific">Synaphobranchus kaupii</name>
    <name type="common">Kaup's arrowtooth eel</name>
    <dbReference type="NCBI Taxonomy" id="118154"/>
    <lineage>
        <taxon>Eukaryota</taxon>
        <taxon>Metazoa</taxon>
        <taxon>Chordata</taxon>
        <taxon>Craniata</taxon>
        <taxon>Vertebrata</taxon>
        <taxon>Euteleostomi</taxon>
        <taxon>Actinopterygii</taxon>
        <taxon>Neopterygii</taxon>
        <taxon>Teleostei</taxon>
        <taxon>Anguilliformes</taxon>
        <taxon>Synaphobranchidae</taxon>
        <taxon>Synaphobranchus</taxon>
    </lineage>
</organism>
<sequence>MSIPPEGYHFSRCSSARLPPPPSAREREIPHTEPRAARGRGERGGLFKGKCESKHGGWPAGVPAPLSRSSRMKDPLTACGYHEPQ</sequence>
<keyword evidence="3" id="KW-1185">Reference proteome</keyword>
<protein>
    <submittedName>
        <fullName evidence="2">Uncharacterized protein</fullName>
    </submittedName>
</protein>
<feature type="region of interest" description="Disordered" evidence="1">
    <location>
        <begin position="1"/>
        <end position="85"/>
    </location>
</feature>
<evidence type="ECO:0000313" key="2">
    <source>
        <dbReference type="EMBL" id="KAJ8341150.1"/>
    </source>
</evidence>
<proteinExistence type="predicted"/>
<feature type="compositionally biased region" description="Basic and acidic residues" evidence="1">
    <location>
        <begin position="24"/>
        <end position="55"/>
    </location>
</feature>
<gene>
    <name evidence="2" type="ORF">SKAU_G00334410</name>
</gene>
<evidence type="ECO:0000256" key="1">
    <source>
        <dbReference type="SAM" id="MobiDB-lite"/>
    </source>
</evidence>
<comment type="caution">
    <text evidence="2">The sequence shown here is derived from an EMBL/GenBank/DDBJ whole genome shotgun (WGS) entry which is preliminary data.</text>
</comment>
<reference evidence="2" key="1">
    <citation type="journal article" date="2023" name="Science">
        <title>Genome structures resolve the early diversification of teleost fishes.</title>
        <authorList>
            <person name="Parey E."/>
            <person name="Louis A."/>
            <person name="Montfort J."/>
            <person name="Bouchez O."/>
            <person name="Roques C."/>
            <person name="Iampietro C."/>
            <person name="Lluch J."/>
            <person name="Castinel A."/>
            <person name="Donnadieu C."/>
            <person name="Desvignes T."/>
            <person name="Floi Bucao C."/>
            <person name="Jouanno E."/>
            <person name="Wen M."/>
            <person name="Mejri S."/>
            <person name="Dirks R."/>
            <person name="Jansen H."/>
            <person name="Henkel C."/>
            <person name="Chen W.J."/>
            <person name="Zahm M."/>
            <person name="Cabau C."/>
            <person name="Klopp C."/>
            <person name="Thompson A.W."/>
            <person name="Robinson-Rechavi M."/>
            <person name="Braasch I."/>
            <person name="Lecointre G."/>
            <person name="Bobe J."/>
            <person name="Postlethwait J.H."/>
            <person name="Berthelot C."/>
            <person name="Roest Crollius H."/>
            <person name="Guiguen Y."/>
        </authorList>
    </citation>
    <scope>NUCLEOTIDE SEQUENCE</scope>
    <source>
        <strain evidence="2">WJC10195</strain>
    </source>
</reference>
<accession>A0A9Q1ELQ5</accession>
<dbReference type="Proteomes" id="UP001152622">
    <property type="component" value="Chromosome 15"/>
</dbReference>
<dbReference type="EMBL" id="JAINUF010000015">
    <property type="protein sequence ID" value="KAJ8341150.1"/>
    <property type="molecule type" value="Genomic_DNA"/>
</dbReference>
<dbReference type="AlphaFoldDB" id="A0A9Q1ELQ5"/>
<evidence type="ECO:0000313" key="3">
    <source>
        <dbReference type="Proteomes" id="UP001152622"/>
    </source>
</evidence>
<name>A0A9Q1ELQ5_SYNKA</name>